<organism evidence="1 2">
    <name type="scientific">Algibacter mikhailovii</name>
    <dbReference type="NCBI Taxonomy" id="425498"/>
    <lineage>
        <taxon>Bacteria</taxon>
        <taxon>Pseudomonadati</taxon>
        <taxon>Bacteroidota</taxon>
        <taxon>Flavobacteriia</taxon>
        <taxon>Flavobacteriales</taxon>
        <taxon>Flavobacteriaceae</taxon>
        <taxon>Algibacter</taxon>
    </lineage>
</organism>
<comment type="caution">
    <text evidence="1">The sequence shown here is derived from an EMBL/GenBank/DDBJ whole genome shotgun (WGS) entry which is preliminary data.</text>
</comment>
<dbReference type="EMBL" id="BMWZ01000005">
    <property type="protein sequence ID" value="GGZ84144.1"/>
    <property type="molecule type" value="Genomic_DNA"/>
</dbReference>
<protein>
    <submittedName>
        <fullName evidence="1">Uncharacterized protein</fullName>
    </submittedName>
</protein>
<dbReference type="AlphaFoldDB" id="A0A918R3V9"/>
<evidence type="ECO:0000313" key="2">
    <source>
        <dbReference type="Proteomes" id="UP000636004"/>
    </source>
</evidence>
<accession>A0A918R3V9</accession>
<keyword evidence="2" id="KW-1185">Reference proteome</keyword>
<dbReference type="RefSeq" id="WP_189360908.1">
    <property type="nucleotide sequence ID" value="NZ_BMWZ01000005.1"/>
</dbReference>
<proteinExistence type="predicted"/>
<reference evidence="1" key="1">
    <citation type="journal article" date="2014" name="Int. J. Syst. Evol. Microbiol.">
        <title>Complete genome sequence of Corynebacterium casei LMG S-19264T (=DSM 44701T), isolated from a smear-ripened cheese.</title>
        <authorList>
            <consortium name="US DOE Joint Genome Institute (JGI-PGF)"/>
            <person name="Walter F."/>
            <person name="Albersmeier A."/>
            <person name="Kalinowski J."/>
            <person name="Ruckert C."/>
        </authorList>
    </citation>
    <scope>NUCLEOTIDE SEQUENCE</scope>
    <source>
        <strain evidence="1">KCTC 12710</strain>
    </source>
</reference>
<evidence type="ECO:0000313" key="1">
    <source>
        <dbReference type="EMBL" id="GGZ84144.1"/>
    </source>
</evidence>
<gene>
    <name evidence="1" type="ORF">GCM10007028_22470</name>
</gene>
<name>A0A918R3V9_9FLAO</name>
<reference evidence="1" key="2">
    <citation type="submission" date="2020-09" db="EMBL/GenBank/DDBJ databases">
        <authorList>
            <person name="Sun Q."/>
            <person name="Kim S."/>
        </authorList>
    </citation>
    <scope>NUCLEOTIDE SEQUENCE</scope>
    <source>
        <strain evidence="1">KCTC 12710</strain>
    </source>
</reference>
<dbReference type="Proteomes" id="UP000636004">
    <property type="component" value="Unassembled WGS sequence"/>
</dbReference>
<sequence length="72" mass="8483">MTDSPVDEACLVIYISDKRIAIPMKSLESLMEHRSKMKFVLEEVYQLQQNEVCFCQFDIIMFRADGNDRTNF</sequence>